<gene>
    <name evidence="2" type="ORF">KC01_LOCUS37055</name>
</gene>
<evidence type="ECO:0000313" key="3">
    <source>
        <dbReference type="Proteomes" id="UP001497482"/>
    </source>
</evidence>
<dbReference type="EMBL" id="OZ035829">
    <property type="protein sequence ID" value="CAL1610437.1"/>
    <property type="molecule type" value="Genomic_DNA"/>
</dbReference>
<evidence type="ECO:0000256" key="1">
    <source>
        <dbReference type="SAM" id="MobiDB-lite"/>
    </source>
</evidence>
<feature type="region of interest" description="Disordered" evidence="1">
    <location>
        <begin position="28"/>
        <end position="49"/>
    </location>
</feature>
<name>A0AAV2MAP4_KNICA</name>
<reference evidence="2 3" key="1">
    <citation type="submission" date="2024-04" db="EMBL/GenBank/DDBJ databases">
        <authorList>
            <person name="Waldvogel A.-M."/>
            <person name="Schoenle A."/>
        </authorList>
    </citation>
    <scope>NUCLEOTIDE SEQUENCE [LARGE SCALE GENOMIC DNA]</scope>
</reference>
<proteinExistence type="predicted"/>
<dbReference type="Proteomes" id="UP001497482">
    <property type="component" value="Chromosome 7"/>
</dbReference>
<sequence>MGTGPGLGQLSEPYLGTSSQFRARQVTQMRPANPPSKEMFQMEEGERRESGGRAELIAWANITSHIDSRLEALSALKICKPA</sequence>
<keyword evidence="3" id="KW-1185">Reference proteome</keyword>
<organism evidence="2 3">
    <name type="scientific">Knipowitschia caucasica</name>
    <name type="common">Caucasian dwarf goby</name>
    <name type="synonym">Pomatoschistus caucasicus</name>
    <dbReference type="NCBI Taxonomy" id="637954"/>
    <lineage>
        <taxon>Eukaryota</taxon>
        <taxon>Metazoa</taxon>
        <taxon>Chordata</taxon>
        <taxon>Craniata</taxon>
        <taxon>Vertebrata</taxon>
        <taxon>Euteleostomi</taxon>
        <taxon>Actinopterygii</taxon>
        <taxon>Neopterygii</taxon>
        <taxon>Teleostei</taxon>
        <taxon>Neoteleostei</taxon>
        <taxon>Acanthomorphata</taxon>
        <taxon>Gobiaria</taxon>
        <taxon>Gobiiformes</taxon>
        <taxon>Gobioidei</taxon>
        <taxon>Gobiidae</taxon>
        <taxon>Gobiinae</taxon>
        <taxon>Knipowitschia</taxon>
    </lineage>
</organism>
<evidence type="ECO:0000313" key="2">
    <source>
        <dbReference type="EMBL" id="CAL1610437.1"/>
    </source>
</evidence>
<protein>
    <submittedName>
        <fullName evidence="2">Uncharacterized protein</fullName>
    </submittedName>
</protein>
<dbReference type="AlphaFoldDB" id="A0AAV2MAP4"/>
<accession>A0AAV2MAP4</accession>